<evidence type="ECO:0000313" key="2">
    <source>
        <dbReference type="EMBL" id="QAY73208.1"/>
    </source>
</evidence>
<sequence length="76" mass="8006">MTTPSHAPSRPLTVGTRIVTGSVHGWSDATSSASATVTPQIAPPAAPATRNSHSARMRYSVTAKKTSKKNAYQRLT</sequence>
<feature type="region of interest" description="Disordered" evidence="1">
    <location>
        <begin position="28"/>
        <end position="76"/>
    </location>
</feature>
<gene>
    <name evidence="2" type="ORF">ET445_07445</name>
</gene>
<proteinExistence type="predicted"/>
<dbReference type="EMBL" id="CP035491">
    <property type="protein sequence ID" value="QAY73208.1"/>
    <property type="molecule type" value="Genomic_DNA"/>
</dbReference>
<dbReference type="AlphaFoldDB" id="A0A4P6FRQ4"/>
<dbReference type="Proteomes" id="UP000291259">
    <property type="component" value="Chromosome"/>
</dbReference>
<feature type="compositionally biased region" description="Low complexity" evidence="1">
    <location>
        <begin position="29"/>
        <end position="38"/>
    </location>
</feature>
<evidence type="ECO:0000313" key="3">
    <source>
        <dbReference type="Proteomes" id="UP000291259"/>
    </source>
</evidence>
<dbReference type="RefSeq" id="WP_129190229.1">
    <property type="nucleotide sequence ID" value="NZ_CP035491.1"/>
</dbReference>
<keyword evidence="3" id="KW-1185">Reference proteome</keyword>
<dbReference type="KEGG" id="agf:ET445_07445"/>
<evidence type="ECO:0000256" key="1">
    <source>
        <dbReference type="SAM" id="MobiDB-lite"/>
    </source>
</evidence>
<accession>A0A4P6FRQ4</accession>
<reference evidence="2 3" key="1">
    <citation type="submission" date="2019-01" db="EMBL/GenBank/DDBJ databases">
        <title>Genome sequencing of strain FW100M-8.</title>
        <authorList>
            <person name="Heo J."/>
            <person name="Kim S.-J."/>
            <person name="Kim J.-S."/>
            <person name="Hong S.-B."/>
            <person name="Kwon S.-W."/>
        </authorList>
    </citation>
    <scope>NUCLEOTIDE SEQUENCE [LARGE SCALE GENOMIC DNA]</scope>
    <source>
        <strain evidence="2 3">FW100M-8</strain>
    </source>
</reference>
<name>A0A4P6FRQ4_9MICO</name>
<organism evidence="2 3">
    <name type="scientific">Agromyces protaetiae</name>
    <dbReference type="NCBI Taxonomy" id="2509455"/>
    <lineage>
        <taxon>Bacteria</taxon>
        <taxon>Bacillati</taxon>
        <taxon>Actinomycetota</taxon>
        <taxon>Actinomycetes</taxon>
        <taxon>Micrococcales</taxon>
        <taxon>Microbacteriaceae</taxon>
        <taxon>Agromyces</taxon>
    </lineage>
</organism>
<protein>
    <submittedName>
        <fullName evidence="2">Uncharacterized protein</fullName>
    </submittedName>
</protein>